<accession>A0A9N8VC26</accession>
<evidence type="ECO:0000313" key="2">
    <source>
        <dbReference type="Proteomes" id="UP000789706"/>
    </source>
</evidence>
<name>A0A9N8VC26_9GLOM</name>
<protein>
    <submittedName>
        <fullName evidence="1">9940_t:CDS:1</fullName>
    </submittedName>
</protein>
<organism evidence="1 2">
    <name type="scientific">Diversispora eburnea</name>
    <dbReference type="NCBI Taxonomy" id="1213867"/>
    <lineage>
        <taxon>Eukaryota</taxon>
        <taxon>Fungi</taxon>
        <taxon>Fungi incertae sedis</taxon>
        <taxon>Mucoromycota</taxon>
        <taxon>Glomeromycotina</taxon>
        <taxon>Glomeromycetes</taxon>
        <taxon>Diversisporales</taxon>
        <taxon>Diversisporaceae</taxon>
        <taxon>Diversispora</taxon>
    </lineage>
</organism>
<dbReference type="PANTHER" id="PTHR30575">
    <property type="entry name" value="PEPTIDASE M20"/>
    <property type="match status" value="1"/>
</dbReference>
<dbReference type="InterPro" id="IPR052030">
    <property type="entry name" value="Peptidase_M20/M20A_hydrolases"/>
</dbReference>
<keyword evidence="2" id="KW-1185">Reference proteome</keyword>
<dbReference type="Gene3D" id="3.30.70.360">
    <property type="match status" value="1"/>
</dbReference>
<gene>
    <name evidence="1" type="ORF">DEBURN_LOCUS1920</name>
</gene>
<dbReference type="SUPFAM" id="SSF55031">
    <property type="entry name" value="Bacterial exopeptidase dimerisation domain"/>
    <property type="match status" value="1"/>
</dbReference>
<dbReference type="Gene3D" id="3.40.630.10">
    <property type="entry name" value="Zn peptidases"/>
    <property type="match status" value="1"/>
</dbReference>
<dbReference type="Pfam" id="PF17653">
    <property type="entry name" value="DUF5522"/>
    <property type="match status" value="1"/>
</dbReference>
<dbReference type="InterPro" id="IPR036264">
    <property type="entry name" value="Bact_exopeptidase_dim_dom"/>
</dbReference>
<dbReference type="CDD" id="cd05672">
    <property type="entry name" value="M20_ACY1L2-like"/>
    <property type="match status" value="1"/>
</dbReference>
<evidence type="ECO:0000313" key="1">
    <source>
        <dbReference type="EMBL" id="CAG8447871.1"/>
    </source>
</evidence>
<comment type="caution">
    <text evidence="1">The sequence shown here is derived from an EMBL/GenBank/DDBJ whole genome shotgun (WGS) entry which is preliminary data.</text>
</comment>
<dbReference type="AlphaFoldDB" id="A0A9N8VC26"/>
<proteinExistence type="predicted"/>
<dbReference type="EMBL" id="CAJVPK010000096">
    <property type="protein sequence ID" value="CAG8447871.1"/>
    <property type="molecule type" value="Genomic_DNA"/>
</dbReference>
<dbReference type="Proteomes" id="UP000789706">
    <property type="component" value="Unassembled WGS sequence"/>
</dbReference>
<dbReference type="OrthoDB" id="6119954at2759"/>
<dbReference type="PANTHER" id="PTHR30575:SF0">
    <property type="entry name" value="XAA-ARG DIPEPTIDASE"/>
    <property type="match status" value="1"/>
</dbReference>
<sequence>MNSRSKNNIKKDLRILENETIKNESNSSIDKKNLEEENNYPWTEVHKKAIQNNEKTYIDPETSYLVMTELYHKERGYCCGNNCRHCPYDHVNVGKKIIIGTDEKTETTDDCGLFKNLKRLFKKKSKKNKLKRNSQNEVLIDSRENQTPVNGRNFSIIESHEDNTDEKSIYGLSEIEDIALKAIDDVSGELRDISLLIHDRPELSYQEKYAHDLIVPYMKEKGFNVTPNAFGLDTAFVAEYRSESGKGRVVSFNSEYDALPDLIAISGIGAAIGLKAVLEKFEIEGTVKLFGTPAEEKGHGKIDMIKAGAYEGVFASLMIHPSPFNGAFINFLAIQSVKVEYFGKSAHAAGDPWEGINALDAIVSAYTNIGLLRQQILPTNRFSIRGRTLADVNDLRPRVDKCFLAAAEATGAKVKITWGQELYDVKTNDQIAERYENYMNTNFGVEFPSKNHQSMISVGSTDQGNVTYSVPGFHAMYNIHPPPGESNHTPGFTKQAKTELAHLETIKATKGMTLVGLKILADDSFAKKVRKNFEESEI</sequence>
<dbReference type="SUPFAM" id="SSF53187">
    <property type="entry name" value="Zn-dependent exopeptidases"/>
    <property type="match status" value="1"/>
</dbReference>
<dbReference type="GO" id="GO:0016805">
    <property type="term" value="F:dipeptidase activity"/>
    <property type="evidence" value="ECO:0007669"/>
    <property type="project" value="TreeGrafter"/>
</dbReference>
<dbReference type="InterPro" id="IPR040807">
    <property type="entry name" value="DUF5522"/>
</dbReference>
<reference evidence="1" key="1">
    <citation type="submission" date="2021-06" db="EMBL/GenBank/DDBJ databases">
        <authorList>
            <person name="Kallberg Y."/>
            <person name="Tangrot J."/>
            <person name="Rosling A."/>
        </authorList>
    </citation>
    <scope>NUCLEOTIDE SEQUENCE</scope>
    <source>
        <strain evidence="1">AZ414A</strain>
    </source>
</reference>